<dbReference type="InterPro" id="IPR015943">
    <property type="entry name" value="WD40/YVTN_repeat-like_dom_sf"/>
</dbReference>
<dbReference type="Proteomes" id="UP000195787">
    <property type="component" value="Unassembled WGS sequence"/>
</dbReference>
<feature type="signal peptide" evidence="1">
    <location>
        <begin position="1"/>
        <end position="22"/>
    </location>
</feature>
<proteinExistence type="predicted"/>
<keyword evidence="3" id="KW-1185">Reference proteome</keyword>
<name>A0A1R4EX65_9MICO</name>
<dbReference type="Gene3D" id="2.130.10.10">
    <property type="entry name" value="YVTN repeat-like/Quinoprotein amine dehydrogenase"/>
    <property type="match status" value="1"/>
</dbReference>
<dbReference type="InterPro" id="IPR011047">
    <property type="entry name" value="Quinoprotein_ADH-like_sf"/>
</dbReference>
<dbReference type="PROSITE" id="PS51257">
    <property type="entry name" value="PROKAR_LIPOPROTEIN"/>
    <property type="match status" value="1"/>
</dbReference>
<protein>
    <submittedName>
        <fullName evidence="2">COG1475: Predicted transcriptional regulators</fullName>
    </submittedName>
</protein>
<feature type="chain" id="PRO_5010376025" evidence="1">
    <location>
        <begin position="23"/>
        <end position="378"/>
    </location>
</feature>
<keyword evidence="1" id="KW-0732">Signal</keyword>
<dbReference type="SUPFAM" id="SSF50998">
    <property type="entry name" value="Quinoprotein alcohol dehydrogenase-like"/>
    <property type="match status" value="1"/>
</dbReference>
<dbReference type="OrthoDB" id="3422572at2"/>
<gene>
    <name evidence="2" type="ORF">CZ674_01380</name>
</gene>
<organism evidence="2 3">
    <name type="scientific">Agrococcus casei LMG 22410</name>
    <dbReference type="NCBI Taxonomy" id="1255656"/>
    <lineage>
        <taxon>Bacteria</taxon>
        <taxon>Bacillati</taxon>
        <taxon>Actinomycetota</taxon>
        <taxon>Actinomycetes</taxon>
        <taxon>Micrococcales</taxon>
        <taxon>Microbacteriaceae</taxon>
        <taxon>Agrococcus</taxon>
    </lineage>
</organism>
<dbReference type="GeneID" id="303171853"/>
<sequence>MKRRLHRSAALTAAALVLVGCAADGSLQREPVVPTAEIGAASGLRAPMPYDGRAVLDPEWILPPQHLDGVFVSAAEGERALEFTAIASDGEALWTAERPLSCSGFTLSRNGGDAIAILTDVETTAEALAQTTASAYDLKTGEHLWGPVDVPGPHRGPGLVFAYAPKSVMGESGPRVVLDPATGAVVFDESAEDLTVVGEFRGTVLLVRDGALEALDARGSEMWRVKLAERGWGEVLTPAPAHGWLGDATAVVETSDYGGVLLELATGDVIAEHVHDALFDTVTETMIVRAGDTLQALDATGTPRWQVTVPPNLAIAGAAEVMVYLTEGGTVRVVNALTGAEATAYFDGAGRLVVPLYAAPSGAAVLAVADSYVFAPMA</sequence>
<evidence type="ECO:0000313" key="3">
    <source>
        <dbReference type="Proteomes" id="UP000195787"/>
    </source>
</evidence>
<evidence type="ECO:0000313" key="2">
    <source>
        <dbReference type="EMBL" id="SJM48185.1"/>
    </source>
</evidence>
<reference evidence="2 3" key="1">
    <citation type="submission" date="2017-02" db="EMBL/GenBank/DDBJ databases">
        <authorList>
            <person name="Peterson S.W."/>
        </authorList>
    </citation>
    <scope>NUCLEOTIDE SEQUENCE [LARGE SCALE GENOMIC DNA]</scope>
    <source>
        <strain evidence="2 3">LMG 22410</strain>
    </source>
</reference>
<evidence type="ECO:0000256" key="1">
    <source>
        <dbReference type="SAM" id="SignalP"/>
    </source>
</evidence>
<dbReference type="EMBL" id="FUHU01000006">
    <property type="protein sequence ID" value="SJM48185.1"/>
    <property type="molecule type" value="Genomic_DNA"/>
</dbReference>
<dbReference type="AlphaFoldDB" id="A0A1R4EX65"/>
<accession>A0A1R4EX65</accession>
<dbReference type="RefSeq" id="WP_143244583.1">
    <property type="nucleotide sequence ID" value="NZ_FUHU01000006.1"/>
</dbReference>